<sequence>MEPENNYWLIWLVYLLTSSLFYYGVWRLTKFQQTLWRCYSLRAVIAAIIVTPWYANAYGAALAPAWIVILLDAITIGSDAMVRASIPLIFSIIVAEFIATTMYFIQIKNR</sequence>
<protein>
    <submittedName>
        <fullName evidence="2">Uncharacterized protein</fullName>
    </submittedName>
</protein>
<feature type="transmembrane region" description="Helical" evidence="1">
    <location>
        <begin position="6"/>
        <end position="26"/>
    </location>
</feature>
<proteinExistence type="predicted"/>
<name>A0A381R4Y0_9ZZZZ</name>
<organism evidence="2">
    <name type="scientific">marine metagenome</name>
    <dbReference type="NCBI Taxonomy" id="408172"/>
    <lineage>
        <taxon>unclassified sequences</taxon>
        <taxon>metagenomes</taxon>
        <taxon>ecological metagenomes</taxon>
    </lineage>
</organism>
<keyword evidence="1" id="KW-0472">Membrane</keyword>
<gene>
    <name evidence="2" type="ORF">METZ01_LOCUS37457</name>
</gene>
<accession>A0A381R4Y0</accession>
<feature type="transmembrane region" description="Helical" evidence="1">
    <location>
        <begin position="88"/>
        <end position="107"/>
    </location>
</feature>
<keyword evidence="1" id="KW-0812">Transmembrane</keyword>
<reference evidence="2" key="1">
    <citation type="submission" date="2018-05" db="EMBL/GenBank/DDBJ databases">
        <authorList>
            <person name="Lanie J.A."/>
            <person name="Ng W.-L."/>
            <person name="Kazmierczak K.M."/>
            <person name="Andrzejewski T.M."/>
            <person name="Davidsen T.M."/>
            <person name="Wayne K.J."/>
            <person name="Tettelin H."/>
            <person name="Glass J.I."/>
            <person name="Rusch D."/>
            <person name="Podicherti R."/>
            <person name="Tsui H.-C.T."/>
            <person name="Winkler M.E."/>
        </authorList>
    </citation>
    <scope>NUCLEOTIDE SEQUENCE</scope>
</reference>
<dbReference type="EMBL" id="UINC01001598">
    <property type="protein sequence ID" value="SUZ84603.1"/>
    <property type="molecule type" value="Genomic_DNA"/>
</dbReference>
<keyword evidence="1" id="KW-1133">Transmembrane helix</keyword>
<evidence type="ECO:0000256" key="1">
    <source>
        <dbReference type="SAM" id="Phobius"/>
    </source>
</evidence>
<dbReference type="AlphaFoldDB" id="A0A381R4Y0"/>
<evidence type="ECO:0000313" key="2">
    <source>
        <dbReference type="EMBL" id="SUZ84603.1"/>
    </source>
</evidence>